<keyword evidence="3" id="KW-1185">Reference proteome</keyword>
<dbReference type="Proteomes" id="UP001597181">
    <property type="component" value="Unassembled WGS sequence"/>
</dbReference>
<feature type="transmembrane region" description="Helical" evidence="1">
    <location>
        <begin position="47"/>
        <end position="67"/>
    </location>
</feature>
<comment type="caution">
    <text evidence="2">The sequence shown here is derived from an EMBL/GenBank/DDBJ whole genome shotgun (WGS) entry which is preliminary data.</text>
</comment>
<sequence length="380" mass="42414">MSGAQRRQPSAGANPPADRLAQLLAAWPARVTWEQVREADPAVFKQAAQGCLLLVAACCVTLLWLVTTMDWPVALELPTWLDWLRPLLTVVGLFASILLWLFGGILVSMPADTRRALAFQGFSERAGLSYARFGFASPTLGVFFAEKLPGMRDPARARPPMGATPPPSLFRTAFVLWQGRDGLNPTLQLGIASHQGSKSDPKGPRHAFRYLSMKLPRALPHLIIDARGNGSLRSLLPGSQRLRLEGNFDRYFTVYVPQGYERDALELLTPDVMACLIDYGRSWDIEVIDDTLQLASTRLWRRRDRDESAALLYFAELAREELGHQAATYSDPRATTPRVQVAAQGRRLRRRSTVWATVALAVGVVVMFTYPFVLGWWLDR</sequence>
<accession>A0ABW3TJR2</accession>
<keyword evidence="1" id="KW-1133">Transmembrane helix</keyword>
<reference evidence="3" key="1">
    <citation type="journal article" date="2019" name="Int. J. Syst. Evol. Microbiol.">
        <title>The Global Catalogue of Microorganisms (GCM) 10K type strain sequencing project: providing services to taxonomists for standard genome sequencing and annotation.</title>
        <authorList>
            <consortium name="The Broad Institute Genomics Platform"/>
            <consortium name="The Broad Institute Genome Sequencing Center for Infectious Disease"/>
            <person name="Wu L."/>
            <person name="Ma J."/>
        </authorList>
    </citation>
    <scope>NUCLEOTIDE SEQUENCE [LARGE SCALE GENOMIC DNA]</scope>
    <source>
        <strain evidence="3">CCUG 50213</strain>
    </source>
</reference>
<gene>
    <name evidence="2" type="ORF">ACFQ3U_02135</name>
</gene>
<feature type="transmembrane region" description="Helical" evidence="1">
    <location>
        <begin position="87"/>
        <end position="107"/>
    </location>
</feature>
<evidence type="ECO:0000313" key="3">
    <source>
        <dbReference type="Proteomes" id="UP001597181"/>
    </source>
</evidence>
<feature type="transmembrane region" description="Helical" evidence="1">
    <location>
        <begin position="354"/>
        <end position="378"/>
    </location>
</feature>
<proteinExistence type="predicted"/>
<organism evidence="2 3">
    <name type="scientific">Leucobacter albus</name>
    <dbReference type="NCBI Taxonomy" id="272210"/>
    <lineage>
        <taxon>Bacteria</taxon>
        <taxon>Bacillati</taxon>
        <taxon>Actinomycetota</taxon>
        <taxon>Actinomycetes</taxon>
        <taxon>Micrococcales</taxon>
        <taxon>Microbacteriaceae</taxon>
        <taxon>Leucobacter</taxon>
    </lineage>
</organism>
<keyword evidence="1" id="KW-0812">Transmembrane</keyword>
<dbReference type="EMBL" id="JBHTLY010000001">
    <property type="protein sequence ID" value="MFD1200692.1"/>
    <property type="molecule type" value="Genomic_DNA"/>
</dbReference>
<evidence type="ECO:0000256" key="1">
    <source>
        <dbReference type="SAM" id="Phobius"/>
    </source>
</evidence>
<keyword evidence="1" id="KW-0472">Membrane</keyword>
<protein>
    <submittedName>
        <fullName evidence="2">Uncharacterized protein</fullName>
    </submittedName>
</protein>
<evidence type="ECO:0000313" key="2">
    <source>
        <dbReference type="EMBL" id="MFD1200692.1"/>
    </source>
</evidence>
<name>A0ABW3TJR2_9MICO</name>
<dbReference type="RefSeq" id="WP_343959134.1">
    <property type="nucleotide sequence ID" value="NZ_BAAAKZ010000003.1"/>
</dbReference>